<dbReference type="EMBL" id="BMED01000006">
    <property type="protein sequence ID" value="GGC94319.1"/>
    <property type="molecule type" value="Genomic_DNA"/>
</dbReference>
<evidence type="ECO:0000313" key="11">
    <source>
        <dbReference type="Proteomes" id="UP000637423"/>
    </source>
</evidence>
<dbReference type="Gene3D" id="3.50.30.40">
    <property type="entry name" value="Ribonuclease E inhibitor RraA/RraA-like"/>
    <property type="match status" value="1"/>
</dbReference>
<name>A0A916V0C0_9BURK</name>
<organism evidence="10 11">
    <name type="scientific">Undibacterium terreum</name>
    <dbReference type="NCBI Taxonomy" id="1224302"/>
    <lineage>
        <taxon>Bacteria</taxon>
        <taxon>Pseudomonadati</taxon>
        <taxon>Pseudomonadota</taxon>
        <taxon>Betaproteobacteria</taxon>
        <taxon>Burkholderiales</taxon>
        <taxon>Oxalobacteraceae</taxon>
        <taxon>Undibacterium</taxon>
    </lineage>
</organism>
<evidence type="ECO:0000256" key="4">
    <source>
        <dbReference type="ARBA" id="ARBA00012213"/>
    </source>
</evidence>
<evidence type="ECO:0000256" key="7">
    <source>
        <dbReference type="ARBA" id="ARBA00023239"/>
    </source>
</evidence>
<dbReference type="AlphaFoldDB" id="A0A916V0C0"/>
<dbReference type="InterPro" id="IPR005493">
    <property type="entry name" value="RraA/RraA-like"/>
</dbReference>
<dbReference type="PANTHER" id="PTHR33254:SF16">
    <property type="entry name" value="BLR3842 PROTEIN"/>
    <property type="match status" value="1"/>
</dbReference>
<dbReference type="PANTHER" id="PTHR33254">
    <property type="entry name" value="4-HYDROXY-4-METHYL-2-OXOGLUTARATE ALDOLASE 3-RELATED"/>
    <property type="match status" value="1"/>
</dbReference>
<protein>
    <recommendedName>
        <fullName evidence="4">4-hydroxy-4-methyl-2-oxoglutarate aldolase</fullName>
        <ecNumber evidence="4">4.1.3.17</ecNumber>
    </recommendedName>
</protein>
<dbReference type="RefSeq" id="WP_188568598.1">
    <property type="nucleotide sequence ID" value="NZ_BMED01000006.1"/>
</dbReference>
<dbReference type="GO" id="GO:0046872">
    <property type="term" value="F:metal ion binding"/>
    <property type="evidence" value="ECO:0007669"/>
    <property type="project" value="UniProtKB-KW"/>
</dbReference>
<dbReference type="Proteomes" id="UP000637423">
    <property type="component" value="Unassembled WGS sequence"/>
</dbReference>
<dbReference type="GO" id="GO:0042537">
    <property type="term" value="P:benzene-containing compound metabolic process"/>
    <property type="evidence" value="ECO:0007669"/>
    <property type="project" value="UniProtKB-ARBA"/>
</dbReference>
<keyword evidence="11" id="KW-1185">Reference proteome</keyword>
<evidence type="ECO:0000313" key="10">
    <source>
        <dbReference type="EMBL" id="GGC94319.1"/>
    </source>
</evidence>
<dbReference type="GO" id="GO:0072329">
    <property type="term" value="P:monocarboxylic acid catabolic process"/>
    <property type="evidence" value="ECO:0007669"/>
    <property type="project" value="UniProtKB-ARBA"/>
</dbReference>
<dbReference type="CDD" id="cd16841">
    <property type="entry name" value="RraA_family"/>
    <property type="match status" value="1"/>
</dbReference>
<dbReference type="Pfam" id="PF03737">
    <property type="entry name" value="RraA-like"/>
    <property type="match status" value="1"/>
</dbReference>
<proteinExistence type="inferred from homology"/>
<dbReference type="EC" id="4.1.3.17" evidence="4"/>
<accession>A0A916V0C0</accession>
<evidence type="ECO:0000256" key="9">
    <source>
        <dbReference type="PIRSR" id="PIRSR605493-1"/>
    </source>
</evidence>
<comment type="caution">
    <text evidence="10">The sequence shown here is derived from an EMBL/GenBank/DDBJ whole genome shotgun (WGS) entry which is preliminary data.</text>
</comment>
<dbReference type="InterPro" id="IPR036704">
    <property type="entry name" value="RraA/RraA-like_sf"/>
</dbReference>
<feature type="binding site" evidence="9">
    <location>
        <position position="123"/>
    </location>
    <ligand>
        <name>substrate</name>
    </ligand>
</feature>
<feature type="binding site" evidence="9">
    <location>
        <begin position="101"/>
        <end position="104"/>
    </location>
    <ligand>
        <name>substrate</name>
    </ligand>
</feature>
<feature type="binding site" evidence="9">
    <location>
        <position position="124"/>
    </location>
    <ligand>
        <name>Mg(2+)</name>
        <dbReference type="ChEBI" id="CHEBI:18420"/>
    </ligand>
</feature>
<reference evidence="10" key="2">
    <citation type="submission" date="2020-09" db="EMBL/GenBank/DDBJ databases">
        <authorList>
            <person name="Sun Q."/>
            <person name="Zhou Y."/>
        </authorList>
    </citation>
    <scope>NUCLEOTIDE SEQUENCE</scope>
    <source>
        <strain evidence="10">CGMCC 1.10998</strain>
    </source>
</reference>
<comment type="subunit">
    <text evidence="3">Homohexamer.</text>
</comment>
<keyword evidence="5 9" id="KW-0479">Metal-binding</keyword>
<dbReference type="NCBIfam" id="NF006731">
    <property type="entry name" value="PRK09262.1"/>
    <property type="match status" value="1"/>
</dbReference>
<dbReference type="GO" id="GO:0019336">
    <property type="term" value="P:phenol-containing compound catabolic process"/>
    <property type="evidence" value="ECO:0007669"/>
    <property type="project" value="UniProtKB-ARBA"/>
</dbReference>
<evidence type="ECO:0000256" key="3">
    <source>
        <dbReference type="ARBA" id="ARBA00011643"/>
    </source>
</evidence>
<comment type="cofactor">
    <cofactor evidence="2 9">
        <name>Mg(2+)</name>
        <dbReference type="ChEBI" id="CHEBI:18420"/>
    </cofactor>
</comment>
<gene>
    <name evidence="10" type="ORF">GCM10011396_47110</name>
</gene>
<keyword evidence="7" id="KW-0456">Lyase</keyword>
<dbReference type="GO" id="GO:0047443">
    <property type="term" value="F:4-hydroxy-4-methyl-2-oxoglutarate aldolase activity"/>
    <property type="evidence" value="ECO:0007669"/>
    <property type="project" value="UniProtKB-EC"/>
</dbReference>
<reference evidence="10" key="1">
    <citation type="journal article" date="2014" name="Int. J. Syst. Evol. Microbiol.">
        <title>Complete genome sequence of Corynebacterium casei LMG S-19264T (=DSM 44701T), isolated from a smear-ripened cheese.</title>
        <authorList>
            <consortium name="US DOE Joint Genome Institute (JGI-PGF)"/>
            <person name="Walter F."/>
            <person name="Albersmeier A."/>
            <person name="Kalinowski J."/>
            <person name="Ruckert C."/>
        </authorList>
    </citation>
    <scope>NUCLEOTIDE SEQUENCE</scope>
    <source>
        <strain evidence="10">CGMCC 1.10998</strain>
    </source>
</reference>
<sequence length="231" mass="24063">MANLLNQLGIVQRSIVRADRTAVEKLARFGVATIHEAMGRTGLMKTSIRPAYTGAATCGTAVTVLLQPGDNWMLHVAAEQIQPGDVVVAACTTDNEDGFFGDLLATSFRARGALGLVIDGGVRDVKELEEMNFPVFSRAINAKGTIKATLGSVNIPVVCAGALVTPGDVVIADADGVVVVPAAIVQQVADAAEAREANETGKRAQLASGVLGLDMYKMREALAAAGLKYID</sequence>
<evidence type="ECO:0000256" key="5">
    <source>
        <dbReference type="ARBA" id="ARBA00022723"/>
    </source>
</evidence>
<comment type="similarity">
    <text evidence="8">Belongs to the LigK/PcmE family.</text>
</comment>
<evidence type="ECO:0000256" key="1">
    <source>
        <dbReference type="ARBA" id="ARBA00001342"/>
    </source>
</evidence>
<dbReference type="FunFam" id="3.50.30.40:FF:000002">
    <property type="entry name" value="4-carboxy-4-hydroxy-2-oxoadipate aldolase/oxaloacetate decarboxylase"/>
    <property type="match status" value="1"/>
</dbReference>
<dbReference type="NCBIfam" id="TIGR02798">
    <property type="entry name" value="ligK_PcmE"/>
    <property type="match status" value="1"/>
</dbReference>
<evidence type="ECO:0000256" key="2">
    <source>
        <dbReference type="ARBA" id="ARBA00001946"/>
    </source>
</evidence>
<evidence type="ECO:0000256" key="6">
    <source>
        <dbReference type="ARBA" id="ARBA00022842"/>
    </source>
</evidence>
<dbReference type="SUPFAM" id="SSF89562">
    <property type="entry name" value="RraA-like"/>
    <property type="match status" value="1"/>
</dbReference>
<evidence type="ECO:0000256" key="8">
    <source>
        <dbReference type="ARBA" id="ARBA00061585"/>
    </source>
</evidence>
<dbReference type="InterPro" id="IPR014165">
    <property type="entry name" value="LigK_PcmE"/>
</dbReference>
<comment type="catalytic activity">
    <reaction evidence="1">
        <text>4-hydroxy-4-methyl-2-oxoglutarate = 2 pyruvate</text>
        <dbReference type="Rhea" id="RHEA:22748"/>
        <dbReference type="ChEBI" id="CHEBI:15361"/>
        <dbReference type="ChEBI" id="CHEBI:58276"/>
        <dbReference type="EC" id="4.1.3.17"/>
    </reaction>
</comment>
<keyword evidence="6 9" id="KW-0460">Magnesium</keyword>